<keyword evidence="1" id="KW-1133">Transmembrane helix</keyword>
<evidence type="ECO:0000313" key="3">
    <source>
        <dbReference type="EMBL" id="AXJ12523.1"/>
    </source>
</evidence>
<sequence length="177" mass="20729">MNIYYFLSLILSLVFPICLYHALSRMVERFLRDIFHFVRVPIEALGTERHFPFCPCFGTDKLEFCPHFVPPICPHFVRVPIEALGTERHFPFCPCFGTDKLEFCPHFVPPICPHFVRVPIEALGTERHFPFCPCFGTDKLEFCPHFVPPICPHFVRVPNRHLLGEFLYFSPQTDLNF</sequence>
<evidence type="ECO:0000313" key="2">
    <source>
        <dbReference type="EMBL" id="AXJ12483.1"/>
    </source>
</evidence>
<dbReference type="Proteomes" id="UP000255411">
    <property type="component" value="Chromosome"/>
</dbReference>
<organism evidence="3 4">
    <name type="scientific">Streptococcus pluranimalium</name>
    <dbReference type="NCBI Taxonomy" id="82348"/>
    <lineage>
        <taxon>Bacteria</taxon>
        <taxon>Bacillati</taxon>
        <taxon>Bacillota</taxon>
        <taxon>Bacilli</taxon>
        <taxon>Lactobacillales</taxon>
        <taxon>Streptococcaceae</taxon>
        <taxon>Streptococcus</taxon>
    </lineage>
</organism>
<gene>
    <name evidence="2" type="ORF">Sp14A_05530</name>
    <name evidence="3" type="ORF">Sp14A_05930</name>
</gene>
<keyword evidence="1" id="KW-0812">Transmembrane</keyword>
<dbReference type="EMBL" id="CP022601">
    <property type="protein sequence ID" value="AXJ12483.1"/>
    <property type="molecule type" value="Genomic_DNA"/>
</dbReference>
<protein>
    <submittedName>
        <fullName evidence="3">Uncharacterized protein</fullName>
    </submittedName>
</protein>
<dbReference type="EMBL" id="CP022601">
    <property type="protein sequence ID" value="AXJ12523.1"/>
    <property type="molecule type" value="Genomic_DNA"/>
</dbReference>
<feature type="transmembrane region" description="Helical" evidence="1">
    <location>
        <begin position="6"/>
        <end position="23"/>
    </location>
</feature>
<name>A0A345VIH1_9STRE</name>
<proteinExistence type="predicted"/>
<dbReference type="AlphaFoldDB" id="A0A345VIH1"/>
<evidence type="ECO:0000256" key="1">
    <source>
        <dbReference type="SAM" id="Phobius"/>
    </source>
</evidence>
<reference evidence="3 4" key="1">
    <citation type="submission" date="2017-07" db="EMBL/GenBank/DDBJ databases">
        <title>Streptococcus pluranimalium as cause of bovine abortion.</title>
        <authorList>
            <person name="Rodriguez Campos S."/>
            <person name="Gobeli Brawand S."/>
            <person name="Brodard I."/>
            <person name="Rychener L."/>
            <person name="Perreten V."/>
        </authorList>
    </citation>
    <scope>NUCLEOTIDE SEQUENCE [LARGE SCALE GENOMIC DNA]</scope>
    <source>
        <strain evidence="3 4">14A0014</strain>
    </source>
</reference>
<keyword evidence="1" id="KW-0472">Membrane</keyword>
<evidence type="ECO:0000313" key="4">
    <source>
        <dbReference type="Proteomes" id="UP000255411"/>
    </source>
</evidence>
<accession>A0A345VIH1</accession>